<evidence type="ECO:0000256" key="1">
    <source>
        <dbReference type="PROSITE-ProRule" id="PRU00175"/>
    </source>
</evidence>
<evidence type="ECO:0000313" key="4">
    <source>
        <dbReference type="Proteomes" id="UP000694861"/>
    </source>
</evidence>
<gene>
    <name evidence="5" type="primary">LOC103340939</name>
</gene>
<keyword evidence="1" id="KW-0862">Zinc</keyword>
<sequence length="169" mass="18784">MDSWTEESHAENDLGFEFETLKLIGLLLCLAIGTIAAVTYQCLADQRRMRNNNNTQQQQNEQQPQGLQINRQLIPVIEYSKESKDGICAVCLCEFKVGEAIRVLPECMHLFHAGCVDLWLSSHSNCPLCRTDIEPRHVVLSMPQFSGGTSASELAEHVLIIAVGISSIL</sequence>
<feature type="transmembrane region" description="Helical" evidence="2">
    <location>
        <begin position="20"/>
        <end position="40"/>
    </location>
</feature>
<name>A0ABM0PPN8_PRUMU</name>
<feature type="domain" description="RING-type" evidence="3">
    <location>
        <begin position="88"/>
        <end position="130"/>
    </location>
</feature>
<dbReference type="PANTHER" id="PTHR45676:SF167">
    <property type="entry name" value="RING-TYPE E3 UBIQUITIN TRANSFERASE"/>
    <property type="match status" value="1"/>
</dbReference>
<keyword evidence="2" id="KW-1133">Transmembrane helix</keyword>
<dbReference type="PANTHER" id="PTHR45676">
    <property type="entry name" value="RING-H2 FINGER PROTEIN ATL51-RELATED"/>
    <property type="match status" value="1"/>
</dbReference>
<dbReference type="InterPro" id="IPR001841">
    <property type="entry name" value="Znf_RING"/>
</dbReference>
<dbReference type="SMART" id="SM00184">
    <property type="entry name" value="RING"/>
    <property type="match status" value="1"/>
</dbReference>
<keyword evidence="2" id="KW-0812">Transmembrane</keyword>
<keyword evidence="1" id="KW-0479">Metal-binding</keyword>
<dbReference type="PROSITE" id="PS50089">
    <property type="entry name" value="ZF_RING_2"/>
    <property type="match status" value="1"/>
</dbReference>
<evidence type="ECO:0000256" key="2">
    <source>
        <dbReference type="SAM" id="Phobius"/>
    </source>
</evidence>
<accession>A0ABM0PPN8</accession>
<proteinExistence type="predicted"/>
<dbReference type="Gene3D" id="3.30.40.10">
    <property type="entry name" value="Zinc/RING finger domain, C3HC4 (zinc finger)"/>
    <property type="match status" value="1"/>
</dbReference>
<dbReference type="CDD" id="cd16461">
    <property type="entry name" value="RING-H2_EL5-like"/>
    <property type="match status" value="1"/>
</dbReference>
<organism evidence="4 5">
    <name type="scientific">Prunus mume</name>
    <name type="common">Japanese apricot</name>
    <name type="synonym">Armeniaca mume</name>
    <dbReference type="NCBI Taxonomy" id="102107"/>
    <lineage>
        <taxon>Eukaryota</taxon>
        <taxon>Viridiplantae</taxon>
        <taxon>Streptophyta</taxon>
        <taxon>Embryophyta</taxon>
        <taxon>Tracheophyta</taxon>
        <taxon>Spermatophyta</taxon>
        <taxon>Magnoliopsida</taxon>
        <taxon>eudicotyledons</taxon>
        <taxon>Gunneridae</taxon>
        <taxon>Pentapetalae</taxon>
        <taxon>rosids</taxon>
        <taxon>fabids</taxon>
        <taxon>Rosales</taxon>
        <taxon>Rosaceae</taxon>
        <taxon>Amygdaloideae</taxon>
        <taxon>Amygdaleae</taxon>
        <taxon>Prunus</taxon>
    </lineage>
</organism>
<protein>
    <submittedName>
        <fullName evidence="5">RING-H2 finger protein ATL80-like</fullName>
    </submittedName>
</protein>
<dbReference type="SUPFAM" id="SSF57850">
    <property type="entry name" value="RING/U-box"/>
    <property type="match status" value="1"/>
</dbReference>
<keyword evidence="4" id="KW-1185">Reference proteome</keyword>
<reference evidence="4" key="1">
    <citation type="journal article" date="2012" name="Nat. Commun.">
        <title>The genome of Prunus mume.</title>
        <authorList>
            <person name="Zhang Q."/>
            <person name="Chen W."/>
            <person name="Sun L."/>
            <person name="Zhao F."/>
            <person name="Huang B."/>
            <person name="Yang W."/>
            <person name="Tao Y."/>
            <person name="Wang J."/>
            <person name="Yuan Z."/>
            <person name="Fan G."/>
            <person name="Xing Z."/>
            <person name="Han C."/>
            <person name="Pan H."/>
            <person name="Zhong X."/>
            <person name="Shi W."/>
            <person name="Liang X."/>
            <person name="Du D."/>
            <person name="Sun F."/>
            <person name="Xu Z."/>
            <person name="Hao R."/>
            <person name="Lv T."/>
            <person name="Lv Y."/>
            <person name="Zheng Z."/>
            <person name="Sun M."/>
            <person name="Luo L."/>
            <person name="Cai M."/>
            <person name="Gao Y."/>
            <person name="Wang J."/>
            <person name="Yin Y."/>
            <person name="Xu X."/>
            <person name="Cheng T."/>
            <person name="Wang J."/>
        </authorList>
    </citation>
    <scope>NUCLEOTIDE SEQUENCE [LARGE SCALE GENOMIC DNA]</scope>
</reference>
<dbReference type="InterPro" id="IPR013083">
    <property type="entry name" value="Znf_RING/FYVE/PHD"/>
</dbReference>
<keyword evidence="1" id="KW-0863">Zinc-finger</keyword>
<dbReference type="Proteomes" id="UP000694861">
    <property type="component" value="Linkage group LG1"/>
</dbReference>
<dbReference type="Pfam" id="PF13639">
    <property type="entry name" value="zf-RING_2"/>
    <property type="match status" value="1"/>
</dbReference>
<reference evidence="5" key="2">
    <citation type="submission" date="2025-08" db="UniProtKB">
        <authorList>
            <consortium name="RefSeq"/>
        </authorList>
    </citation>
    <scope>IDENTIFICATION</scope>
</reference>
<dbReference type="GeneID" id="103340939"/>
<evidence type="ECO:0000259" key="3">
    <source>
        <dbReference type="PROSITE" id="PS50089"/>
    </source>
</evidence>
<dbReference type="RefSeq" id="XP_008242633.1">
    <property type="nucleotide sequence ID" value="XM_008244411.1"/>
</dbReference>
<evidence type="ECO:0000313" key="5">
    <source>
        <dbReference type="RefSeq" id="XP_008242633.1"/>
    </source>
</evidence>
<keyword evidence="2" id="KW-0472">Membrane</keyword>